<keyword evidence="2" id="KW-1185">Reference proteome</keyword>
<organism evidence="1 2">
    <name type="scientific">Chitinophaga filiformis</name>
    <name type="common">Myxococcus filiformis</name>
    <name type="synonym">Flexibacter filiformis</name>
    <dbReference type="NCBI Taxonomy" id="104663"/>
    <lineage>
        <taxon>Bacteria</taxon>
        <taxon>Pseudomonadati</taxon>
        <taxon>Bacteroidota</taxon>
        <taxon>Chitinophagia</taxon>
        <taxon>Chitinophagales</taxon>
        <taxon>Chitinophagaceae</taxon>
        <taxon>Chitinophaga</taxon>
    </lineage>
</organism>
<evidence type="ECO:0000313" key="1">
    <source>
        <dbReference type="EMBL" id="UPK71369.1"/>
    </source>
</evidence>
<proteinExistence type="predicted"/>
<protein>
    <recommendedName>
        <fullName evidence="3">Transposase</fullName>
    </recommendedName>
</protein>
<dbReference type="RefSeq" id="WP_247813449.1">
    <property type="nucleotide sequence ID" value="NZ_CP095855.1"/>
</dbReference>
<dbReference type="Proteomes" id="UP000830198">
    <property type="component" value="Chromosome"/>
</dbReference>
<evidence type="ECO:0008006" key="3">
    <source>
        <dbReference type="Google" id="ProtNLM"/>
    </source>
</evidence>
<accession>A0ABY4I7Z6</accession>
<gene>
    <name evidence="1" type="ORF">MYF79_08775</name>
</gene>
<sequence length="45" mass="5293">MEKRRYQLGENSVKRFEVGMAGLRLFGYTIDKACQRFSIHTIDKV</sequence>
<reference evidence="1 2" key="1">
    <citation type="submission" date="2022-04" db="EMBL/GenBank/DDBJ databases">
        <title>The arsenic-methylating capacity of Chitinophaga filiformis YT5 during chitin decomposition.</title>
        <authorList>
            <person name="Chen G."/>
            <person name="Liang Y."/>
        </authorList>
    </citation>
    <scope>NUCLEOTIDE SEQUENCE [LARGE SCALE GENOMIC DNA]</scope>
    <source>
        <strain evidence="1 2">YT5</strain>
    </source>
</reference>
<dbReference type="EMBL" id="CP095855">
    <property type="protein sequence ID" value="UPK71369.1"/>
    <property type="molecule type" value="Genomic_DNA"/>
</dbReference>
<name>A0ABY4I7Z6_CHIFI</name>
<evidence type="ECO:0000313" key="2">
    <source>
        <dbReference type="Proteomes" id="UP000830198"/>
    </source>
</evidence>